<dbReference type="InterPro" id="IPR056234">
    <property type="entry name" value="RRM_NFXL1"/>
</dbReference>
<accession>A0ABR2M698</accession>
<sequence length="93" mass="10450">MRPPKAGKIFVIGNKDIEKLAYFEQIYRTREIDADIRALVLRFGENCVLVWSNDKNFMTFLSDHATVTRLINHSSTSSGTVMVVEALAMSAQA</sequence>
<gene>
    <name evidence="2" type="primary">NFXL1</name>
    <name evidence="2" type="ORF">KSP40_PGU000488</name>
</gene>
<feature type="domain" description="NFXL1 RRM-like" evidence="1">
    <location>
        <begin position="33"/>
        <end position="83"/>
    </location>
</feature>
<dbReference type="EMBL" id="JBBWWR010000011">
    <property type="protein sequence ID" value="KAK8959697.1"/>
    <property type="molecule type" value="Genomic_DNA"/>
</dbReference>
<protein>
    <submittedName>
        <fullName evidence="2">NF-X1-type zinc finger protein NFXL1</fullName>
    </submittedName>
</protein>
<evidence type="ECO:0000313" key="3">
    <source>
        <dbReference type="Proteomes" id="UP001412067"/>
    </source>
</evidence>
<keyword evidence="3" id="KW-1185">Reference proteome</keyword>
<dbReference type="Pfam" id="PF24435">
    <property type="entry name" value="RRM_NFXL1"/>
    <property type="match status" value="1"/>
</dbReference>
<proteinExistence type="predicted"/>
<evidence type="ECO:0000259" key="1">
    <source>
        <dbReference type="Pfam" id="PF24435"/>
    </source>
</evidence>
<comment type="caution">
    <text evidence="2">The sequence shown here is derived from an EMBL/GenBank/DDBJ whole genome shotgun (WGS) entry which is preliminary data.</text>
</comment>
<evidence type="ECO:0000313" key="2">
    <source>
        <dbReference type="EMBL" id="KAK8959697.1"/>
    </source>
</evidence>
<organism evidence="2 3">
    <name type="scientific">Platanthera guangdongensis</name>
    <dbReference type="NCBI Taxonomy" id="2320717"/>
    <lineage>
        <taxon>Eukaryota</taxon>
        <taxon>Viridiplantae</taxon>
        <taxon>Streptophyta</taxon>
        <taxon>Embryophyta</taxon>
        <taxon>Tracheophyta</taxon>
        <taxon>Spermatophyta</taxon>
        <taxon>Magnoliopsida</taxon>
        <taxon>Liliopsida</taxon>
        <taxon>Asparagales</taxon>
        <taxon>Orchidaceae</taxon>
        <taxon>Orchidoideae</taxon>
        <taxon>Orchideae</taxon>
        <taxon>Orchidinae</taxon>
        <taxon>Platanthera</taxon>
    </lineage>
</organism>
<dbReference type="Proteomes" id="UP001412067">
    <property type="component" value="Unassembled WGS sequence"/>
</dbReference>
<name>A0ABR2M698_9ASPA</name>
<reference evidence="2 3" key="1">
    <citation type="journal article" date="2022" name="Nat. Plants">
        <title>Genomes of leafy and leafless Platanthera orchids illuminate the evolution of mycoheterotrophy.</title>
        <authorList>
            <person name="Li M.H."/>
            <person name="Liu K.W."/>
            <person name="Li Z."/>
            <person name="Lu H.C."/>
            <person name="Ye Q.L."/>
            <person name="Zhang D."/>
            <person name="Wang J.Y."/>
            <person name="Li Y.F."/>
            <person name="Zhong Z.M."/>
            <person name="Liu X."/>
            <person name="Yu X."/>
            <person name="Liu D.K."/>
            <person name="Tu X.D."/>
            <person name="Liu B."/>
            <person name="Hao Y."/>
            <person name="Liao X.Y."/>
            <person name="Jiang Y.T."/>
            <person name="Sun W.H."/>
            <person name="Chen J."/>
            <person name="Chen Y.Q."/>
            <person name="Ai Y."/>
            <person name="Zhai J.W."/>
            <person name="Wu S.S."/>
            <person name="Zhou Z."/>
            <person name="Hsiao Y.Y."/>
            <person name="Wu W.L."/>
            <person name="Chen Y.Y."/>
            <person name="Lin Y.F."/>
            <person name="Hsu J.L."/>
            <person name="Li C.Y."/>
            <person name="Wang Z.W."/>
            <person name="Zhao X."/>
            <person name="Zhong W.Y."/>
            <person name="Ma X.K."/>
            <person name="Ma L."/>
            <person name="Huang J."/>
            <person name="Chen G.Z."/>
            <person name="Huang M.Z."/>
            <person name="Huang L."/>
            <person name="Peng D.H."/>
            <person name="Luo Y.B."/>
            <person name="Zou S.Q."/>
            <person name="Chen S.P."/>
            <person name="Lan S."/>
            <person name="Tsai W.C."/>
            <person name="Van de Peer Y."/>
            <person name="Liu Z.J."/>
        </authorList>
    </citation>
    <scope>NUCLEOTIDE SEQUENCE [LARGE SCALE GENOMIC DNA]</scope>
    <source>
        <strain evidence="2">Lor288</strain>
    </source>
</reference>